<reference evidence="3 4" key="1">
    <citation type="submission" date="2023-08" db="EMBL/GenBank/DDBJ databases">
        <title>Black Yeasts Isolated from many extreme environments.</title>
        <authorList>
            <person name="Coleine C."/>
            <person name="Stajich J.E."/>
            <person name="Selbmann L."/>
        </authorList>
    </citation>
    <scope>NUCLEOTIDE SEQUENCE [LARGE SCALE GENOMIC DNA]</scope>
    <source>
        <strain evidence="3 4">CCFEE 6328</strain>
    </source>
</reference>
<keyword evidence="4" id="KW-1185">Reference proteome</keyword>
<evidence type="ECO:0000259" key="2">
    <source>
        <dbReference type="PROSITE" id="PS51471"/>
    </source>
</evidence>
<dbReference type="InterPro" id="IPR044862">
    <property type="entry name" value="Pro_4_hyd_alph_FE2OG_OXY"/>
</dbReference>
<feature type="domain" description="Fe2OG dioxygenase" evidence="2">
    <location>
        <begin position="77"/>
        <end position="173"/>
    </location>
</feature>
<dbReference type="Gene3D" id="2.60.120.620">
    <property type="entry name" value="q2cbj1_9rhob like domain"/>
    <property type="match status" value="1"/>
</dbReference>
<feature type="compositionally biased region" description="Polar residues" evidence="1">
    <location>
        <begin position="859"/>
        <end position="874"/>
    </location>
</feature>
<organism evidence="3 4">
    <name type="scientific">Exophiala sideris</name>
    <dbReference type="NCBI Taxonomy" id="1016849"/>
    <lineage>
        <taxon>Eukaryota</taxon>
        <taxon>Fungi</taxon>
        <taxon>Dikarya</taxon>
        <taxon>Ascomycota</taxon>
        <taxon>Pezizomycotina</taxon>
        <taxon>Eurotiomycetes</taxon>
        <taxon>Chaetothyriomycetidae</taxon>
        <taxon>Chaetothyriales</taxon>
        <taxon>Herpotrichiellaceae</taxon>
        <taxon>Exophiala</taxon>
    </lineage>
</organism>
<dbReference type="Pfam" id="PF13640">
    <property type="entry name" value="2OG-FeII_Oxy_3"/>
    <property type="match status" value="1"/>
</dbReference>
<dbReference type="EMBL" id="JAVRRF010000002">
    <property type="protein sequence ID" value="KAK5067521.1"/>
    <property type="molecule type" value="Genomic_DNA"/>
</dbReference>
<evidence type="ECO:0000256" key="1">
    <source>
        <dbReference type="SAM" id="MobiDB-lite"/>
    </source>
</evidence>
<name>A0ABR0JNG8_9EURO</name>
<comment type="caution">
    <text evidence="3">The sequence shown here is derived from an EMBL/GenBank/DDBJ whole genome shotgun (WGS) entry which is preliminary data.</text>
</comment>
<protein>
    <recommendedName>
        <fullName evidence="2">Fe2OG dioxygenase domain-containing protein</fullName>
    </recommendedName>
</protein>
<dbReference type="Proteomes" id="UP001345691">
    <property type="component" value="Unassembled WGS sequence"/>
</dbReference>
<accession>A0ABR0JNG8</accession>
<evidence type="ECO:0000313" key="4">
    <source>
        <dbReference type="Proteomes" id="UP001345691"/>
    </source>
</evidence>
<feature type="region of interest" description="Disordered" evidence="1">
    <location>
        <begin position="840"/>
        <end position="917"/>
    </location>
</feature>
<sequence length="917" mass="103019">MGESGYHFSKHDAEAIISKARQSPFGKGAETLVDTTVRKSWQLEPSQFQIRNPQWNSTVNKILGQVYTNLGLGGGAQNVSAQLYKLLLYEEGAFFKPHKDSEKSPGMFGTLVICLSSAHQGGDLVLTHNKETMTMSLASEFSMSWAAWYSDVLHEVKPVTSGYRLVLTYNLVRQNWSPEEMSLVYGRHKDQLVTALRQYETCLEARRFQYDCPDYLIHPLGHQYTQVSLRANQLKGADLGQVQCLQKAAGELGFALYLANMEKTVVRDDGENMARRDNYGYGSRWNADDDDDDEYGEEISNETYFRFVARLDNGTRVDDDESLLGRVHVDADAMLDRESYESNVPDDKERSGFTGNEGCTATYWYRNTGREIRSWVKRLQNDADSDVSKMQELAELCKAVLDGRPGRGRDSKDPFRIAFMQQTALAALQVENLDLFDRAMKDVTTPLPEEAYRRFGCLMARTSDTDAVETRVVSALKTARYLNMKYQSLLKVEQHFRDTVSGDDIPDQRVRFSYFSEKTLEEMADQAITSGTMRKVDGASLADIAGRWDLVNFAGRFLPGLLAQGVACKAAFANRLFKLLDSARDEYGDIDTSLVSDGQQMCKAIYMRREMKAYDETLLNGDDLADLLNNTFNLKAASEDQARGQLTSSIKSVTDSATYVHTLLPFIKAILEQKVEMYRLDSDGQLSPQSVQMVTSSLESYITRFVGKEPKAPSDWSQLTRGCRSRCSDCAAVNRFLQSSTQKVGRFPMSKSRRQHLHDCFNNDSDVQYTIETLRNSEPNIWQITKHNKHYDNYESWKRRRDDATKRVKALQEAVPLHSYLGDMAEAVLSCDAARIAEARTHSGPSTEQAAAVTPSRVPLQNTSPNPQPASVSRGSKRSANDDLVANGEKRARPASPSDNSVQTPGKLVDIIDLTDD</sequence>
<gene>
    <name evidence="3" type="ORF">LTR69_001510</name>
</gene>
<dbReference type="InterPro" id="IPR005123">
    <property type="entry name" value="Oxoglu/Fe-dep_dioxygenase_dom"/>
</dbReference>
<dbReference type="PANTHER" id="PTHR33099:SF7">
    <property type="entry name" value="MYND-TYPE DOMAIN-CONTAINING PROTEIN"/>
    <property type="match status" value="1"/>
</dbReference>
<dbReference type="PANTHER" id="PTHR33099">
    <property type="entry name" value="FE2OG DIOXYGENASE DOMAIN-CONTAINING PROTEIN"/>
    <property type="match status" value="1"/>
</dbReference>
<proteinExistence type="predicted"/>
<dbReference type="PROSITE" id="PS51471">
    <property type="entry name" value="FE2OG_OXY"/>
    <property type="match status" value="1"/>
</dbReference>
<evidence type="ECO:0000313" key="3">
    <source>
        <dbReference type="EMBL" id="KAK5067521.1"/>
    </source>
</evidence>